<name>A0A1I6PZU2_9BACL</name>
<dbReference type="EMBL" id="FPAA01000002">
    <property type="protein sequence ID" value="SFS45727.1"/>
    <property type="molecule type" value="Genomic_DNA"/>
</dbReference>
<dbReference type="OrthoDB" id="2935331at2"/>
<dbReference type="RefSeq" id="WP_091834157.1">
    <property type="nucleotide sequence ID" value="NZ_FPAA01000002.1"/>
</dbReference>
<gene>
    <name evidence="1" type="ORF">SAMN05444972_102246</name>
</gene>
<dbReference type="AlphaFoldDB" id="A0A1I6PZU2"/>
<sequence>MKKVGIRFEKDNDLYFSKAVSDQVIINNGYKGLKILDINLQDVKILDIFDDITIHHAFINHLNKEIILDCPDNNCIVYIDLTSGFFNIINNNNHKYKFRDVYCWYGDNFILSTEDGSLVKLNKTNKDISNIKKINLPFTFQESLKGYRVSYDNVIDYNRKEKKLDVINFLDRNYFSIKILDYMDIHDFVIRKNIIILVSEDEILICNENKIIHKIRPEKHYMFMRAVFIESKECDRIIITSTDIRDVHTNAMHIFELSPSFD</sequence>
<proteinExistence type="predicted"/>
<keyword evidence="2" id="KW-1185">Reference proteome</keyword>
<dbReference type="Proteomes" id="UP000198660">
    <property type="component" value="Unassembled WGS sequence"/>
</dbReference>
<protein>
    <submittedName>
        <fullName evidence="1">Uncharacterized protein</fullName>
    </submittedName>
</protein>
<evidence type="ECO:0000313" key="2">
    <source>
        <dbReference type="Proteomes" id="UP000198660"/>
    </source>
</evidence>
<reference evidence="2" key="1">
    <citation type="submission" date="2016-10" db="EMBL/GenBank/DDBJ databases">
        <authorList>
            <person name="Varghese N."/>
            <person name="Submissions S."/>
        </authorList>
    </citation>
    <scope>NUCLEOTIDE SEQUENCE [LARGE SCALE GENOMIC DNA]</scope>
    <source>
        <strain evidence="2">DSM 45789</strain>
    </source>
</reference>
<accession>A0A1I6PZU2</accession>
<organism evidence="1 2">
    <name type="scientific">Marininema halotolerans</name>
    <dbReference type="NCBI Taxonomy" id="1155944"/>
    <lineage>
        <taxon>Bacteria</taxon>
        <taxon>Bacillati</taxon>
        <taxon>Bacillota</taxon>
        <taxon>Bacilli</taxon>
        <taxon>Bacillales</taxon>
        <taxon>Thermoactinomycetaceae</taxon>
        <taxon>Marininema</taxon>
    </lineage>
</organism>
<evidence type="ECO:0000313" key="1">
    <source>
        <dbReference type="EMBL" id="SFS45727.1"/>
    </source>
</evidence>